<dbReference type="PANTHER" id="PTHR28243:SF1">
    <property type="entry name" value="PYRIDOXAMINE 5'-PHOSPHATE OXIDASE ALR4036 FAMILY FMN-BINDING DOMAIN-CONTAINING PROTEIN"/>
    <property type="match status" value="1"/>
</dbReference>
<dbReference type="EMBL" id="HBGS01010709">
    <property type="protein sequence ID" value="CAD9386805.1"/>
    <property type="molecule type" value="Transcribed_RNA"/>
</dbReference>
<name>A0A6U3R2M9_9STRA</name>
<keyword evidence="1" id="KW-0732">Signal</keyword>
<dbReference type="Gene3D" id="2.30.110.10">
    <property type="entry name" value="Electron Transport, Fmn-binding Protein, Chain A"/>
    <property type="match status" value="1"/>
</dbReference>
<evidence type="ECO:0000313" key="3">
    <source>
        <dbReference type="EMBL" id="CAD9386803.1"/>
    </source>
</evidence>
<dbReference type="AlphaFoldDB" id="A0A6U3R2M9"/>
<protein>
    <recommendedName>
        <fullName evidence="2">Pyridoxamine 5'-phosphate oxidase Alr4036 family FMN-binding domain-containing protein</fullName>
    </recommendedName>
</protein>
<dbReference type="PANTHER" id="PTHR28243">
    <property type="entry name" value="AGL049CP"/>
    <property type="match status" value="1"/>
</dbReference>
<dbReference type="GO" id="GO:0010181">
    <property type="term" value="F:FMN binding"/>
    <property type="evidence" value="ECO:0007669"/>
    <property type="project" value="InterPro"/>
</dbReference>
<sequence length="293" mass="32671">MKKTLVCFHLLTLAAFKQGFSLYSTRRVLCTSRYIRTMATADQSNGLMDIGATHGPHGGRKNGDSTEVEAWQSRIQRSIAKSRKIRGGNFVQIATVDPEGRPRCRTVVFRGFLSTEAGGEDALRMITDLRSEKVHQVASSPACEMVWWFGKTSEQYRIAGELQLVGADYPPGELQAARRQQWGNLSDKAREQFYWTCPGMEIALPVLEVSDNDGSEEIEEGGVDLAPIGGRDASGKLLPPPDTFLLMLLWPIEVKYLRLTDNFAQLDRREEMKAELGGVEGETTAWKTMRVTP</sequence>
<evidence type="ECO:0000313" key="4">
    <source>
        <dbReference type="EMBL" id="CAD9386805.1"/>
    </source>
</evidence>
<gene>
    <name evidence="3" type="ORF">DSPE1174_LOCUS5639</name>
    <name evidence="4" type="ORF">DSPE1174_LOCUS5640</name>
</gene>
<dbReference type="InterPro" id="IPR012349">
    <property type="entry name" value="Split_barrel_FMN-bd"/>
</dbReference>
<evidence type="ECO:0000256" key="1">
    <source>
        <dbReference type="SAM" id="SignalP"/>
    </source>
</evidence>
<dbReference type="SUPFAM" id="SSF50475">
    <property type="entry name" value="FMN-binding split barrel"/>
    <property type="match status" value="1"/>
</dbReference>
<feature type="signal peptide" evidence="1">
    <location>
        <begin position="1"/>
        <end position="19"/>
    </location>
</feature>
<feature type="domain" description="Pyridoxamine 5'-phosphate oxidase Alr4036 family FMN-binding" evidence="2">
    <location>
        <begin position="69"/>
        <end position="165"/>
    </location>
</feature>
<dbReference type="EMBL" id="HBGS01010708">
    <property type="protein sequence ID" value="CAD9386803.1"/>
    <property type="molecule type" value="Transcribed_RNA"/>
</dbReference>
<dbReference type="UniPathway" id="UPA01068">
    <property type="reaction ID" value="UER00304"/>
</dbReference>
<dbReference type="InterPro" id="IPR024624">
    <property type="entry name" value="Pyridox_Oxase_Alr4036_FMN-bd"/>
</dbReference>
<accession>A0A6U3R2M9</accession>
<organism evidence="4">
    <name type="scientific">Octactis speculum</name>
    <dbReference type="NCBI Taxonomy" id="3111310"/>
    <lineage>
        <taxon>Eukaryota</taxon>
        <taxon>Sar</taxon>
        <taxon>Stramenopiles</taxon>
        <taxon>Ochrophyta</taxon>
        <taxon>Dictyochophyceae</taxon>
        <taxon>Dictyochales</taxon>
        <taxon>Dictyochaceae</taxon>
        <taxon>Octactis</taxon>
    </lineage>
</organism>
<feature type="chain" id="PRO_5044436915" description="Pyridoxamine 5'-phosphate oxidase Alr4036 family FMN-binding domain-containing protein" evidence="1">
    <location>
        <begin position="20"/>
        <end position="293"/>
    </location>
</feature>
<dbReference type="Pfam" id="PF12766">
    <property type="entry name" value="Pyridox_oxase_2"/>
    <property type="match status" value="1"/>
</dbReference>
<proteinExistence type="predicted"/>
<reference evidence="4" key="1">
    <citation type="submission" date="2021-01" db="EMBL/GenBank/DDBJ databases">
        <authorList>
            <person name="Corre E."/>
            <person name="Pelletier E."/>
            <person name="Niang G."/>
            <person name="Scheremetjew M."/>
            <person name="Finn R."/>
            <person name="Kale V."/>
            <person name="Holt S."/>
            <person name="Cochrane G."/>
            <person name="Meng A."/>
            <person name="Brown T."/>
            <person name="Cohen L."/>
        </authorList>
    </citation>
    <scope>NUCLEOTIDE SEQUENCE</scope>
    <source>
        <strain evidence="4">CCMP1381</strain>
    </source>
</reference>
<evidence type="ECO:0000259" key="2">
    <source>
        <dbReference type="Pfam" id="PF12766"/>
    </source>
</evidence>